<protein>
    <submittedName>
        <fullName evidence="2">Uncharacterized protein</fullName>
    </submittedName>
</protein>
<keyword evidence="3" id="KW-1185">Reference proteome</keyword>
<evidence type="ECO:0000256" key="1">
    <source>
        <dbReference type="SAM" id="Phobius"/>
    </source>
</evidence>
<keyword evidence="1" id="KW-0812">Transmembrane</keyword>
<reference evidence="3" key="1">
    <citation type="journal article" date="2012" name="Science">
        <title>The Paleozoic origin of enzymatic lignin decomposition reconstructed from 31 fungal genomes.</title>
        <authorList>
            <person name="Floudas D."/>
            <person name="Binder M."/>
            <person name="Riley R."/>
            <person name="Barry K."/>
            <person name="Blanchette R.A."/>
            <person name="Henrissat B."/>
            <person name="Martinez A.T."/>
            <person name="Otillar R."/>
            <person name="Spatafora J.W."/>
            <person name="Yadav J.S."/>
            <person name="Aerts A."/>
            <person name="Benoit I."/>
            <person name="Boyd A."/>
            <person name="Carlson A."/>
            <person name="Copeland A."/>
            <person name="Coutinho P.M."/>
            <person name="de Vries R.P."/>
            <person name="Ferreira P."/>
            <person name="Findley K."/>
            <person name="Foster B."/>
            <person name="Gaskell J."/>
            <person name="Glotzer D."/>
            <person name="Gorecki P."/>
            <person name="Heitman J."/>
            <person name="Hesse C."/>
            <person name="Hori C."/>
            <person name="Igarashi K."/>
            <person name="Jurgens J.A."/>
            <person name="Kallen N."/>
            <person name="Kersten P."/>
            <person name="Kohler A."/>
            <person name="Kuees U."/>
            <person name="Kumar T.K.A."/>
            <person name="Kuo A."/>
            <person name="LaButti K."/>
            <person name="Larrondo L.F."/>
            <person name="Lindquist E."/>
            <person name="Ling A."/>
            <person name="Lombard V."/>
            <person name="Lucas S."/>
            <person name="Lundell T."/>
            <person name="Martin R."/>
            <person name="McLaughlin D.J."/>
            <person name="Morgenstern I."/>
            <person name="Morin E."/>
            <person name="Murat C."/>
            <person name="Nagy L.G."/>
            <person name="Nolan M."/>
            <person name="Ohm R.A."/>
            <person name="Patyshakuliyeva A."/>
            <person name="Rokas A."/>
            <person name="Ruiz-Duenas F.J."/>
            <person name="Sabat G."/>
            <person name="Salamov A."/>
            <person name="Samejima M."/>
            <person name="Schmutz J."/>
            <person name="Slot J.C."/>
            <person name="St John F."/>
            <person name="Stenlid J."/>
            <person name="Sun H."/>
            <person name="Sun S."/>
            <person name="Syed K."/>
            <person name="Tsang A."/>
            <person name="Wiebenga A."/>
            <person name="Young D."/>
            <person name="Pisabarro A."/>
            <person name="Eastwood D.C."/>
            <person name="Martin F."/>
            <person name="Cullen D."/>
            <person name="Grigoriev I.V."/>
            <person name="Hibbett D.S."/>
        </authorList>
    </citation>
    <scope>NUCLEOTIDE SEQUENCE [LARGE SCALE GENOMIC DNA]</scope>
    <source>
        <strain evidence="3">RWD-64-598 SS2</strain>
    </source>
</reference>
<evidence type="ECO:0000313" key="2">
    <source>
        <dbReference type="EMBL" id="EIW81511.1"/>
    </source>
</evidence>
<sequence>MFLFTKTAAQPSVAGSSAAIDALHDFKTIQYASSMIYHSNFLPAFVGLRKYFTVALVTLYAWDFGAKAFVPFYIIAWLAGENKFVVIPVTTLFIVSSGMYMGGDIAQLFIGQVLEPEYGLCQIKEITTLSFLSCVPIMTTDLVLVIIIGWKTIKYHLEIMDSSWSGASLLKTLARGAFLFYLGTFMTTLLALFLFFTHPGIVGIAGGSLFTLVPMAVNHLVLGLRETVMDQAYGDPALVATVSMQFGV</sequence>
<gene>
    <name evidence="2" type="ORF">CONPUDRAFT_73221</name>
</gene>
<feature type="transmembrane region" description="Helical" evidence="1">
    <location>
        <begin position="173"/>
        <end position="195"/>
    </location>
</feature>
<dbReference type="EMBL" id="JH711578">
    <property type="protein sequence ID" value="EIW81511.1"/>
    <property type="molecule type" value="Genomic_DNA"/>
</dbReference>
<dbReference type="RefSeq" id="XP_007768332.1">
    <property type="nucleotide sequence ID" value="XM_007770142.1"/>
</dbReference>
<dbReference type="Proteomes" id="UP000053558">
    <property type="component" value="Unassembled WGS sequence"/>
</dbReference>
<feature type="transmembrane region" description="Helical" evidence="1">
    <location>
        <begin position="51"/>
        <end position="78"/>
    </location>
</feature>
<organism evidence="2 3">
    <name type="scientific">Coniophora puteana (strain RWD-64-598)</name>
    <name type="common">Brown rot fungus</name>
    <dbReference type="NCBI Taxonomy" id="741705"/>
    <lineage>
        <taxon>Eukaryota</taxon>
        <taxon>Fungi</taxon>
        <taxon>Dikarya</taxon>
        <taxon>Basidiomycota</taxon>
        <taxon>Agaricomycotina</taxon>
        <taxon>Agaricomycetes</taxon>
        <taxon>Agaricomycetidae</taxon>
        <taxon>Boletales</taxon>
        <taxon>Coniophorineae</taxon>
        <taxon>Coniophoraceae</taxon>
        <taxon>Coniophora</taxon>
    </lineage>
</organism>
<keyword evidence="1" id="KW-1133">Transmembrane helix</keyword>
<feature type="transmembrane region" description="Helical" evidence="1">
    <location>
        <begin position="130"/>
        <end position="153"/>
    </location>
</feature>
<proteinExistence type="predicted"/>
<name>A0A5M3MSK4_CONPW</name>
<comment type="caution">
    <text evidence="2">The sequence shown here is derived from an EMBL/GenBank/DDBJ whole genome shotgun (WGS) entry which is preliminary data.</text>
</comment>
<dbReference type="GeneID" id="19209095"/>
<feature type="transmembrane region" description="Helical" evidence="1">
    <location>
        <begin position="85"/>
        <end position="110"/>
    </location>
</feature>
<feature type="transmembrane region" description="Helical" evidence="1">
    <location>
        <begin position="201"/>
        <end position="222"/>
    </location>
</feature>
<dbReference type="KEGG" id="cput:CONPUDRAFT_73221"/>
<evidence type="ECO:0000313" key="3">
    <source>
        <dbReference type="Proteomes" id="UP000053558"/>
    </source>
</evidence>
<dbReference type="AlphaFoldDB" id="A0A5M3MSK4"/>
<keyword evidence="1" id="KW-0472">Membrane</keyword>
<accession>A0A5M3MSK4</accession>